<evidence type="ECO:0000313" key="3">
    <source>
        <dbReference type="Proteomes" id="UP000481153"/>
    </source>
</evidence>
<gene>
    <name evidence="2" type="ORF">Ae201684_001822</name>
</gene>
<evidence type="ECO:0000313" key="2">
    <source>
        <dbReference type="EMBL" id="KAF0743345.1"/>
    </source>
</evidence>
<dbReference type="EMBL" id="VJMJ01000017">
    <property type="protein sequence ID" value="KAF0743345.1"/>
    <property type="molecule type" value="Genomic_DNA"/>
</dbReference>
<dbReference type="Proteomes" id="UP000481153">
    <property type="component" value="Unassembled WGS sequence"/>
</dbReference>
<accession>A0A6G0XSI9</accession>
<name>A0A6G0XSI9_9STRA</name>
<dbReference type="AlphaFoldDB" id="A0A6G0XSI9"/>
<protein>
    <submittedName>
        <fullName evidence="2">Uncharacterized protein</fullName>
    </submittedName>
</protein>
<evidence type="ECO:0000256" key="1">
    <source>
        <dbReference type="SAM" id="MobiDB-lite"/>
    </source>
</evidence>
<organism evidence="2 3">
    <name type="scientific">Aphanomyces euteiches</name>
    <dbReference type="NCBI Taxonomy" id="100861"/>
    <lineage>
        <taxon>Eukaryota</taxon>
        <taxon>Sar</taxon>
        <taxon>Stramenopiles</taxon>
        <taxon>Oomycota</taxon>
        <taxon>Saprolegniomycetes</taxon>
        <taxon>Saprolegniales</taxon>
        <taxon>Verrucalvaceae</taxon>
        <taxon>Aphanomyces</taxon>
    </lineage>
</organism>
<comment type="caution">
    <text evidence="2">The sequence shown here is derived from an EMBL/GenBank/DDBJ whole genome shotgun (WGS) entry which is preliminary data.</text>
</comment>
<dbReference type="VEuPathDB" id="FungiDB:AeMF1_013634"/>
<feature type="region of interest" description="Disordered" evidence="1">
    <location>
        <begin position="106"/>
        <end position="130"/>
    </location>
</feature>
<sequence>MRPTSAPSARHTSISQAYLKQAAHIKRSRERAFATELFQEKADFEKKIALKINQGNKLMRRLNIPKSFQPARSRDDFLMVRVLDPPLDRLIPADTFHILFHLTSANSSSSGHVGDDDEGHEPPKASKIATARLQSKKDIQDGLRMVLKSTIELTAILQEQLFELQRKGWNASN</sequence>
<keyword evidence="3" id="KW-1185">Reference proteome</keyword>
<reference evidence="2 3" key="1">
    <citation type="submission" date="2019-07" db="EMBL/GenBank/DDBJ databases">
        <title>Genomics analysis of Aphanomyces spp. identifies a new class of oomycete effector associated with host adaptation.</title>
        <authorList>
            <person name="Gaulin E."/>
        </authorList>
    </citation>
    <scope>NUCLEOTIDE SEQUENCE [LARGE SCALE GENOMIC DNA]</scope>
    <source>
        <strain evidence="2 3">ATCC 201684</strain>
    </source>
</reference>
<proteinExistence type="predicted"/>